<keyword evidence="3" id="KW-0804">Transcription</keyword>
<evidence type="ECO:0000259" key="5">
    <source>
        <dbReference type="PROSITE" id="PS51464"/>
    </source>
</evidence>
<keyword evidence="7" id="KW-1185">Reference proteome</keyword>
<dbReference type="RefSeq" id="WP_262395082.1">
    <property type="nucleotide sequence ID" value="NZ_JACRTD010000004.1"/>
</dbReference>
<dbReference type="PANTHER" id="PTHR30514">
    <property type="entry name" value="GLUCOKINASE"/>
    <property type="match status" value="1"/>
</dbReference>
<feature type="domain" description="SIS" evidence="5">
    <location>
        <begin position="127"/>
        <end position="267"/>
    </location>
</feature>
<evidence type="ECO:0000313" key="6">
    <source>
        <dbReference type="EMBL" id="MBC8585298.1"/>
    </source>
</evidence>
<dbReference type="AlphaFoldDB" id="A0A926II44"/>
<dbReference type="InterPro" id="IPR001347">
    <property type="entry name" value="SIS_dom"/>
</dbReference>
<dbReference type="CDD" id="cd05013">
    <property type="entry name" value="SIS_RpiR"/>
    <property type="match status" value="1"/>
</dbReference>
<dbReference type="Gene3D" id="1.10.10.10">
    <property type="entry name" value="Winged helix-like DNA-binding domain superfamily/Winged helix DNA-binding domain"/>
    <property type="match status" value="1"/>
</dbReference>
<gene>
    <name evidence="6" type="ORF">H8705_06845</name>
</gene>
<dbReference type="InterPro" id="IPR046348">
    <property type="entry name" value="SIS_dom_sf"/>
</dbReference>
<dbReference type="PANTHER" id="PTHR30514:SF1">
    <property type="entry name" value="HTH-TYPE TRANSCRIPTIONAL REGULATOR HEXR-RELATED"/>
    <property type="match status" value="1"/>
</dbReference>
<dbReference type="EMBL" id="JACRTD010000004">
    <property type="protein sequence ID" value="MBC8585298.1"/>
    <property type="molecule type" value="Genomic_DNA"/>
</dbReference>
<dbReference type="PROSITE" id="PS51071">
    <property type="entry name" value="HTH_RPIR"/>
    <property type="match status" value="1"/>
</dbReference>
<sequence length="285" mass="31531">MDANNMYDLIDQNYGRFTKAERKVADYVLANANNILYTSISDLADLVGVADTTIFRFCRTLKLSGYQEFKMLLAQSSASQNSTNYVLGEKIELYDSVDCVKKKTLAQNIAVLNETCALLTDQMIEQAVEMIKTARNIYLFGIGSSGAVAYAVQCKFLRILPNVIYVSDLHMQTMSSTLLTPADLAIMFSYSGATKDMINIARNAKNNRCKSICVTRYPNSPLADQCDVILPCGSNEGPLHGGSLGAKISQLFVLDVVCSEYIKRNYDQCTRNMEKTAGSISEKML</sequence>
<dbReference type="PROSITE" id="PS51464">
    <property type="entry name" value="SIS"/>
    <property type="match status" value="1"/>
</dbReference>
<proteinExistence type="predicted"/>
<dbReference type="InterPro" id="IPR000281">
    <property type="entry name" value="HTH_RpiR"/>
</dbReference>
<dbReference type="InterPro" id="IPR009057">
    <property type="entry name" value="Homeodomain-like_sf"/>
</dbReference>
<dbReference type="InterPro" id="IPR035472">
    <property type="entry name" value="RpiR-like_SIS"/>
</dbReference>
<evidence type="ECO:0000313" key="7">
    <source>
        <dbReference type="Proteomes" id="UP000623678"/>
    </source>
</evidence>
<dbReference type="Pfam" id="PF01418">
    <property type="entry name" value="HTH_6"/>
    <property type="match status" value="1"/>
</dbReference>
<dbReference type="Gene3D" id="3.40.50.10490">
    <property type="entry name" value="Glucose-6-phosphate isomerase like protein, domain 1"/>
    <property type="match status" value="1"/>
</dbReference>
<dbReference type="Pfam" id="PF01380">
    <property type="entry name" value="SIS"/>
    <property type="match status" value="1"/>
</dbReference>
<dbReference type="SUPFAM" id="SSF53697">
    <property type="entry name" value="SIS domain"/>
    <property type="match status" value="1"/>
</dbReference>
<dbReference type="InterPro" id="IPR047640">
    <property type="entry name" value="RpiR-like"/>
</dbReference>
<keyword evidence="1" id="KW-0805">Transcription regulation</keyword>
<evidence type="ECO:0000256" key="3">
    <source>
        <dbReference type="ARBA" id="ARBA00023163"/>
    </source>
</evidence>
<organism evidence="6 7">
    <name type="scientific">Youxingia wuxianensis</name>
    <dbReference type="NCBI Taxonomy" id="2763678"/>
    <lineage>
        <taxon>Bacteria</taxon>
        <taxon>Bacillati</taxon>
        <taxon>Bacillota</taxon>
        <taxon>Clostridia</taxon>
        <taxon>Eubacteriales</taxon>
        <taxon>Oscillospiraceae</taxon>
        <taxon>Youxingia</taxon>
    </lineage>
</organism>
<dbReference type="GO" id="GO:0003700">
    <property type="term" value="F:DNA-binding transcription factor activity"/>
    <property type="evidence" value="ECO:0007669"/>
    <property type="project" value="InterPro"/>
</dbReference>
<dbReference type="SUPFAM" id="SSF46689">
    <property type="entry name" value="Homeodomain-like"/>
    <property type="match status" value="1"/>
</dbReference>
<keyword evidence="2" id="KW-0238">DNA-binding</keyword>
<dbReference type="GO" id="GO:0003677">
    <property type="term" value="F:DNA binding"/>
    <property type="evidence" value="ECO:0007669"/>
    <property type="project" value="UniProtKB-KW"/>
</dbReference>
<dbReference type="Proteomes" id="UP000623678">
    <property type="component" value="Unassembled WGS sequence"/>
</dbReference>
<name>A0A926II44_9FIRM</name>
<feature type="domain" description="HTH rpiR-type" evidence="4">
    <location>
        <begin position="4"/>
        <end position="80"/>
    </location>
</feature>
<evidence type="ECO:0000256" key="2">
    <source>
        <dbReference type="ARBA" id="ARBA00023125"/>
    </source>
</evidence>
<dbReference type="InterPro" id="IPR036388">
    <property type="entry name" value="WH-like_DNA-bd_sf"/>
</dbReference>
<comment type="caution">
    <text evidence="6">The sequence shown here is derived from an EMBL/GenBank/DDBJ whole genome shotgun (WGS) entry which is preliminary data.</text>
</comment>
<dbReference type="GO" id="GO:0097367">
    <property type="term" value="F:carbohydrate derivative binding"/>
    <property type="evidence" value="ECO:0007669"/>
    <property type="project" value="InterPro"/>
</dbReference>
<dbReference type="GO" id="GO:1901135">
    <property type="term" value="P:carbohydrate derivative metabolic process"/>
    <property type="evidence" value="ECO:0007669"/>
    <property type="project" value="InterPro"/>
</dbReference>
<reference evidence="6" key="1">
    <citation type="submission" date="2020-08" db="EMBL/GenBank/DDBJ databases">
        <title>Genome public.</title>
        <authorList>
            <person name="Liu C."/>
            <person name="Sun Q."/>
        </authorList>
    </citation>
    <scope>NUCLEOTIDE SEQUENCE</scope>
    <source>
        <strain evidence="6">NSJ-64</strain>
    </source>
</reference>
<evidence type="ECO:0000259" key="4">
    <source>
        <dbReference type="PROSITE" id="PS51071"/>
    </source>
</evidence>
<evidence type="ECO:0000256" key="1">
    <source>
        <dbReference type="ARBA" id="ARBA00023015"/>
    </source>
</evidence>
<accession>A0A926II44</accession>
<protein>
    <submittedName>
        <fullName evidence="6">MurR/RpiR family transcriptional regulator</fullName>
    </submittedName>
</protein>